<dbReference type="AlphaFoldDB" id="A0AAP6LMX4"/>
<dbReference type="InterPro" id="IPR052517">
    <property type="entry name" value="GlcG_carb_metab_protein"/>
</dbReference>
<dbReference type="PANTHER" id="PTHR34309:SF1">
    <property type="entry name" value="PROTEIN GLCG"/>
    <property type="match status" value="1"/>
</dbReference>
<organism evidence="2 3">
    <name type="scientific">Riemerella anatipestifer</name>
    <name type="common">Moraxella anatipestifer</name>
    <dbReference type="NCBI Taxonomy" id="34085"/>
    <lineage>
        <taxon>Bacteria</taxon>
        <taxon>Pseudomonadati</taxon>
        <taxon>Bacteroidota</taxon>
        <taxon>Flavobacteriia</taxon>
        <taxon>Flavobacteriales</taxon>
        <taxon>Weeksellaceae</taxon>
        <taxon>Riemerella</taxon>
    </lineage>
</organism>
<evidence type="ECO:0000313" key="2">
    <source>
        <dbReference type="EMBL" id="MDY3512907.1"/>
    </source>
</evidence>
<gene>
    <name evidence="2" type="ORF">PG303_06745</name>
</gene>
<comment type="caution">
    <text evidence="2">The sequence shown here is derived from an EMBL/GenBank/DDBJ whole genome shotgun (WGS) entry which is preliminary data.</text>
</comment>
<protein>
    <submittedName>
        <fullName evidence="2">Heme-binding protein</fullName>
    </submittedName>
</protein>
<dbReference type="InterPro" id="IPR005624">
    <property type="entry name" value="PduO/GlcC-like"/>
</dbReference>
<dbReference type="SUPFAM" id="SSF143744">
    <property type="entry name" value="GlcG-like"/>
    <property type="match status" value="1"/>
</dbReference>
<proteinExistence type="predicted"/>
<feature type="signal peptide" evidence="1">
    <location>
        <begin position="1"/>
        <end position="21"/>
    </location>
</feature>
<dbReference type="Pfam" id="PF03928">
    <property type="entry name" value="HbpS-like"/>
    <property type="match status" value="1"/>
</dbReference>
<dbReference type="InterPro" id="IPR038084">
    <property type="entry name" value="PduO/GlcC-like_sf"/>
</dbReference>
<keyword evidence="1" id="KW-0732">Signal</keyword>
<sequence length="168" mass="18378">MKNITLSFFCFILLSCNMLNAQLKVLYKPILTSEMAIQIAQKSFMEAIRNGYQISVTVVDRSGQTLAVLRHHNAGIHTLRASYKKAFTATSQKRETAEIAQGIKNGTIPEDIRYLDENILILDGGIPIWLGGEVVGGIGVGGAHGIEDVRLAKVGILAIETNQINRLD</sequence>
<dbReference type="EMBL" id="JAQZHK010000004">
    <property type="protein sequence ID" value="MDY3512907.1"/>
    <property type="molecule type" value="Genomic_DNA"/>
</dbReference>
<evidence type="ECO:0000313" key="3">
    <source>
        <dbReference type="Proteomes" id="UP001284033"/>
    </source>
</evidence>
<dbReference type="PROSITE" id="PS51257">
    <property type="entry name" value="PROKAR_LIPOPROTEIN"/>
    <property type="match status" value="1"/>
</dbReference>
<dbReference type="PANTHER" id="PTHR34309">
    <property type="entry name" value="SLR1406 PROTEIN"/>
    <property type="match status" value="1"/>
</dbReference>
<reference evidence="2" key="1">
    <citation type="submission" date="2023-01" db="EMBL/GenBank/DDBJ databases">
        <title>Genome-based studies on antimicrobial resistance profiles of Riemerella anatipestifer in China, 1994 to 2021.</title>
        <authorList>
            <person name="Yang Z."/>
            <person name="Zhu D."/>
        </authorList>
    </citation>
    <scope>NUCLEOTIDE SEQUENCE</scope>
    <source>
        <strain evidence="2">RCAD1218</strain>
    </source>
</reference>
<evidence type="ECO:0000256" key="1">
    <source>
        <dbReference type="SAM" id="SignalP"/>
    </source>
</evidence>
<accession>A0AAP6LMX4</accession>
<dbReference type="Gene3D" id="3.30.450.150">
    <property type="entry name" value="Haem-degrading domain"/>
    <property type="match status" value="1"/>
</dbReference>
<feature type="chain" id="PRO_5042913091" evidence="1">
    <location>
        <begin position="22"/>
        <end position="168"/>
    </location>
</feature>
<dbReference type="GeneID" id="93717207"/>
<dbReference type="RefSeq" id="WP_004919130.1">
    <property type="nucleotide sequence ID" value="NZ_CP031845.1"/>
</dbReference>
<name>A0AAP6LMX4_RIEAN</name>
<dbReference type="Proteomes" id="UP001284033">
    <property type="component" value="Unassembled WGS sequence"/>
</dbReference>